<dbReference type="FunFam" id="3.80.10.10:FF:000288">
    <property type="entry name" value="LRR receptor-like serine/threonine-protein kinase EFR"/>
    <property type="match status" value="2"/>
</dbReference>
<dbReference type="Gene3D" id="3.30.200.20">
    <property type="entry name" value="Phosphorylase Kinase, domain 1"/>
    <property type="match status" value="2"/>
</dbReference>
<keyword evidence="10" id="KW-0433">Leucine-rich repeat</keyword>
<evidence type="ECO:0000256" key="9">
    <source>
        <dbReference type="ARBA" id="ARBA00022553"/>
    </source>
</evidence>
<dbReference type="InterPro" id="IPR032675">
    <property type="entry name" value="LRR_dom_sf"/>
</dbReference>
<evidence type="ECO:0000256" key="11">
    <source>
        <dbReference type="ARBA" id="ARBA00022679"/>
    </source>
</evidence>
<keyword evidence="13" id="KW-0732">Signal</keyword>
<evidence type="ECO:0000256" key="21">
    <source>
        <dbReference type="ARBA" id="ARBA00023170"/>
    </source>
</evidence>
<feature type="transmembrane region" description="Helical" evidence="29">
    <location>
        <begin position="470"/>
        <end position="490"/>
    </location>
</feature>
<evidence type="ECO:0000256" key="15">
    <source>
        <dbReference type="ARBA" id="ARBA00022741"/>
    </source>
</evidence>
<evidence type="ECO:0000256" key="5">
    <source>
        <dbReference type="ARBA" id="ARBA00004479"/>
    </source>
</evidence>
<comment type="cofactor">
    <cofactor evidence="1">
        <name>Mn(2+)</name>
        <dbReference type="ChEBI" id="CHEBI:29035"/>
    </cofactor>
</comment>
<evidence type="ECO:0000256" key="25">
    <source>
        <dbReference type="ARBA" id="ARBA00054320"/>
    </source>
</evidence>
<comment type="catalytic activity">
    <reaction evidence="24">
        <text>L-seryl-[protein] + ATP = O-phospho-L-seryl-[protein] + ADP + H(+)</text>
        <dbReference type="Rhea" id="RHEA:17989"/>
        <dbReference type="Rhea" id="RHEA-COMP:9863"/>
        <dbReference type="Rhea" id="RHEA-COMP:11604"/>
        <dbReference type="ChEBI" id="CHEBI:15378"/>
        <dbReference type="ChEBI" id="CHEBI:29999"/>
        <dbReference type="ChEBI" id="CHEBI:30616"/>
        <dbReference type="ChEBI" id="CHEBI:83421"/>
        <dbReference type="ChEBI" id="CHEBI:456216"/>
        <dbReference type="EC" id="2.7.11.1"/>
    </reaction>
</comment>
<keyword evidence="19 29" id="KW-1133">Transmembrane helix</keyword>
<dbReference type="Pfam" id="PF00069">
    <property type="entry name" value="Pkinase"/>
    <property type="match status" value="1"/>
</dbReference>
<evidence type="ECO:0000256" key="7">
    <source>
        <dbReference type="ARBA" id="ARBA00022475"/>
    </source>
</evidence>
<keyword evidence="22" id="KW-0325">Glycoprotein</keyword>
<dbReference type="Pfam" id="PF07714">
    <property type="entry name" value="PK_Tyr_Ser-Thr"/>
    <property type="match status" value="1"/>
</dbReference>
<dbReference type="GO" id="GO:0004674">
    <property type="term" value="F:protein serine/threonine kinase activity"/>
    <property type="evidence" value="ECO:0007669"/>
    <property type="project" value="UniProtKB-KW"/>
</dbReference>
<dbReference type="PROSITE" id="PS50011">
    <property type="entry name" value="PROTEIN_KINASE_DOM"/>
    <property type="match status" value="2"/>
</dbReference>
<dbReference type="PROSITE" id="PS00107">
    <property type="entry name" value="PROTEIN_KINASE_ATP"/>
    <property type="match status" value="2"/>
</dbReference>
<keyword evidence="12 29" id="KW-0812">Transmembrane</keyword>
<evidence type="ECO:0000256" key="22">
    <source>
        <dbReference type="ARBA" id="ARBA00023180"/>
    </source>
</evidence>
<accession>A0A0E0F306</accession>
<dbReference type="InterPro" id="IPR001245">
    <property type="entry name" value="Ser-Thr/Tyr_kinase_cat_dom"/>
</dbReference>
<dbReference type="SMART" id="SM00220">
    <property type="entry name" value="S_TKc"/>
    <property type="match status" value="2"/>
</dbReference>
<dbReference type="Gene3D" id="1.10.510.10">
    <property type="entry name" value="Transferase(Phosphotransferase) domain 1"/>
    <property type="match status" value="2"/>
</dbReference>
<evidence type="ECO:0000256" key="10">
    <source>
        <dbReference type="ARBA" id="ARBA00022614"/>
    </source>
</evidence>
<dbReference type="EC" id="2.7.11.1" evidence="6"/>
<dbReference type="SUPFAM" id="SSF56112">
    <property type="entry name" value="Protein kinase-like (PK-like)"/>
    <property type="match status" value="2"/>
</dbReference>
<keyword evidence="20 29" id="KW-0472">Membrane</keyword>
<evidence type="ECO:0000256" key="23">
    <source>
        <dbReference type="ARBA" id="ARBA00047899"/>
    </source>
</evidence>
<evidence type="ECO:0000256" key="14">
    <source>
        <dbReference type="ARBA" id="ARBA00022737"/>
    </source>
</evidence>
<evidence type="ECO:0000256" key="13">
    <source>
        <dbReference type="ARBA" id="ARBA00022729"/>
    </source>
</evidence>
<proteinExistence type="predicted"/>
<feature type="transmembrane region" description="Helical" evidence="29">
    <location>
        <begin position="1232"/>
        <end position="1256"/>
    </location>
</feature>
<dbReference type="PROSITE" id="PS00108">
    <property type="entry name" value="PROTEIN_KINASE_ST"/>
    <property type="match status" value="2"/>
</dbReference>
<dbReference type="PANTHER" id="PTHR27008">
    <property type="entry name" value="OS04G0122200 PROTEIN"/>
    <property type="match status" value="1"/>
</dbReference>
<dbReference type="InterPro" id="IPR000719">
    <property type="entry name" value="Prot_kinase_dom"/>
</dbReference>
<evidence type="ECO:0000256" key="29">
    <source>
        <dbReference type="SAM" id="Phobius"/>
    </source>
</evidence>
<evidence type="ECO:0000256" key="19">
    <source>
        <dbReference type="ARBA" id="ARBA00022989"/>
    </source>
</evidence>
<name>A0A0E0F306_9ORYZ</name>
<evidence type="ECO:0000256" key="28">
    <source>
        <dbReference type="PROSITE-ProRule" id="PRU10141"/>
    </source>
</evidence>
<comment type="subcellular location">
    <subcellularLocation>
        <location evidence="3">Cell membrane</location>
        <topology evidence="3">Single-pass membrane protein</topology>
    </subcellularLocation>
    <subcellularLocation>
        <location evidence="4">Endoplasmic reticulum membrane</location>
        <topology evidence="4">Single-pass membrane protein</topology>
    </subcellularLocation>
    <subcellularLocation>
        <location evidence="5">Membrane</location>
        <topology evidence="5">Single-pass type I membrane protein</topology>
    </subcellularLocation>
</comment>
<dbReference type="InterPro" id="IPR008271">
    <property type="entry name" value="Ser/Thr_kinase_AS"/>
</dbReference>
<dbReference type="HOGENOM" id="CLU_240711_0_0_1"/>
<reference evidence="31" key="2">
    <citation type="submission" date="2018-05" db="EMBL/GenBank/DDBJ databases">
        <title>OmerRS3 (Oryza meridionalis Reference Sequence Version 3).</title>
        <authorList>
            <person name="Zhang J."/>
            <person name="Kudrna D."/>
            <person name="Lee S."/>
            <person name="Talag J."/>
            <person name="Welchert J."/>
            <person name="Wing R.A."/>
        </authorList>
    </citation>
    <scope>NUCLEOTIDE SEQUENCE [LARGE SCALE GENOMIC DNA]</scope>
    <source>
        <strain evidence="31">cv. OR44</strain>
    </source>
</reference>
<keyword evidence="32" id="KW-1185">Reference proteome</keyword>
<dbReference type="SMART" id="SM00369">
    <property type="entry name" value="LRR_TYP"/>
    <property type="match status" value="14"/>
</dbReference>
<keyword evidence="16" id="KW-0418">Kinase</keyword>
<protein>
    <recommendedName>
        <fullName evidence="27">Receptor kinase-like protein Xa21</fullName>
        <ecNumber evidence="6">2.7.11.1</ecNumber>
    </recommendedName>
</protein>
<dbReference type="InterPro" id="IPR011009">
    <property type="entry name" value="Kinase-like_dom_sf"/>
</dbReference>
<dbReference type="Pfam" id="PF13855">
    <property type="entry name" value="LRR_8"/>
    <property type="match status" value="3"/>
</dbReference>
<dbReference type="Gramene" id="OMERI11G04060.1">
    <property type="protein sequence ID" value="OMERI11G04060.1"/>
    <property type="gene ID" value="OMERI11G04060"/>
</dbReference>
<reference evidence="31" key="1">
    <citation type="submission" date="2015-04" db="UniProtKB">
        <authorList>
            <consortium name="EnsemblPlants"/>
        </authorList>
    </citation>
    <scope>IDENTIFICATION</scope>
</reference>
<keyword evidence="18 28" id="KW-0067">ATP-binding</keyword>
<dbReference type="STRING" id="40149.A0A0E0F306"/>
<dbReference type="EnsemblPlants" id="OMERI11G04060.1">
    <property type="protein sequence ID" value="OMERI11G04060.1"/>
    <property type="gene ID" value="OMERI11G04060"/>
</dbReference>
<dbReference type="Proteomes" id="UP000008021">
    <property type="component" value="Chromosome 11"/>
</dbReference>
<evidence type="ECO:0000256" key="24">
    <source>
        <dbReference type="ARBA" id="ARBA00048679"/>
    </source>
</evidence>
<comment type="catalytic activity">
    <reaction evidence="23">
        <text>L-threonyl-[protein] + ATP = O-phospho-L-threonyl-[protein] + ADP + H(+)</text>
        <dbReference type="Rhea" id="RHEA:46608"/>
        <dbReference type="Rhea" id="RHEA-COMP:11060"/>
        <dbReference type="Rhea" id="RHEA-COMP:11605"/>
        <dbReference type="ChEBI" id="CHEBI:15378"/>
        <dbReference type="ChEBI" id="CHEBI:30013"/>
        <dbReference type="ChEBI" id="CHEBI:30616"/>
        <dbReference type="ChEBI" id="CHEBI:61977"/>
        <dbReference type="ChEBI" id="CHEBI:456216"/>
        <dbReference type="EC" id="2.7.11.1"/>
    </reaction>
</comment>
<comment type="function">
    <text evidence="25">Receptor kinase that detects X.oryzae pv. oryzae protein Ax21 to promote innate immunity. Following X.oryzae pv. oryzae protein Ax21 detection, undergoes cleavage, releasing the processed protein kinase Xa21 chain.</text>
</comment>
<keyword evidence="21" id="KW-0675">Receptor</keyword>
<dbReference type="PANTHER" id="PTHR27008:SF537">
    <property type="entry name" value="OS11G0173432 PROTEIN"/>
    <property type="match status" value="1"/>
</dbReference>
<dbReference type="eggNOG" id="ENOG502QPYS">
    <property type="taxonomic scope" value="Eukaryota"/>
</dbReference>
<dbReference type="Pfam" id="PF00560">
    <property type="entry name" value="LRR_1"/>
    <property type="match status" value="6"/>
</dbReference>
<comment type="cofactor">
    <cofactor evidence="2">
        <name>Mg(2+)</name>
        <dbReference type="ChEBI" id="CHEBI:18420"/>
    </cofactor>
</comment>
<evidence type="ECO:0000256" key="3">
    <source>
        <dbReference type="ARBA" id="ARBA00004162"/>
    </source>
</evidence>
<feature type="domain" description="Protein kinase" evidence="30">
    <location>
        <begin position="523"/>
        <end position="828"/>
    </location>
</feature>
<evidence type="ECO:0000313" key="31">
    <source>
        <dbReference type="EnsemblPlants" id="OMERI11G04060.1"/>
    </source>
</evidence>
<evidence type="ECO:0000256" key="18">
    <source>
        <dbReference type="ARBA" id="ARBA00022840"/>
    </source>
</evidence>
<keyword evidence="15 28" id="KW-0547">Nucleotide-binding</keyword>
<dbReference type="GO" id="GO:0005886">
    <property type="term" value="C:plasma membrane"/>
    <property type="evidence" value="ECO:0007669"/>
    <property type="project" value="UniProtKB-SubCell"/>
</dbReference>
<evidence type="ECO:0000256" key="4">
    <source>
        <dbReference type="ARBA" id="ARBA00004389"/>
    </source>
</evidence>
<evidence type="ECO:0000256" key="20">
    <source>
        <dbReference type="ARBA" id="ARBA00023136"/>
    </source>
</evidence>
<dbReference type="SUPFAM" id="SSF52058">
    <property type="entry name" value="L domain-like"/>
    <property type="match status" value="1"/>
</dbReference>
<feature type="binding site" evidence="28">
    <location>
        <position position="1318"/>
    </location>
    <ligand>
        <name>ATP</name>
        <dbReference type="ChEBI" id="CHEBI:30616"/>
    </ligand>
</feature>
<dbReference type="SMART" id="SM00365">
    <property type="entry name" value="LRR_SD22"/>
    <property type="match status" value="3"/>
</dbReference>
<dbReference type="GO" id="GO:0005524">
    <property type="term" value="F:ATP binding"/>
    <property type="evidence" value="ECO:0007669"/>
    <property type="project" value="UniProtKB-UniRule"/>
</dbReference>
<keyword evidence="8" id="KW-0723">Serine/threonine-protein kinase</keyword>
<evidence type="ECO:0000256" key="8">
    <source>
        <dbReference type="ARBA" id="ARBA00022527"/>
    </source>
</evidence>
<evidence type="ECO:0000256" key="17">
    <source>
        <dbReference type="ARBA" id="ARBA00022824"/>
    </source>
</evidence>
<organism evidence="31">
    <name type="scientific">Oryza meridionalis</name>
    <dbReference type="NCBI Taxonomy" id="40149"/>
    <lineage>
        <taxon>Eukaryota</taxon>
        <taxon>Viridiplantae</taxon>
        <taxon>Streptophyta</taxon>
        <taxon>Embryophyta</taxon>
        <taxon>Tracheophyta</taxon>
        <taxon>Spermatophyta</taxon>
        <taxon>Magnoliopsida</taxon>
        <taxon>Liliopsida</taxon>
        <taxon>Poales</taxon>
        <taxon>Poaceae</taxon>
        <taxon>BOP clade</taxon>
        <taxon>Oryzoideae</taxon>
        <taxon>Oryzeae</taxon>
        <taxon>Oryzinae</taxon>
        <taxon>Oryza</taxon>
    </lineage>
</organism>
<dbReference type="InterPro" id="IPR051809">
    <property type="entry name" value="Plant_receptor-like_S/T_kinase"/>
</dbReference>
<dbReference type="SUPFAM" id="SSF52047">
    <property type="entry name" value="RNI-like"/>
    <property type="match status" value="2"/>
</dbReference>
<keyword evidence="14" id="KW-0677">Repeat</keyword>
<evidence type="ECO:0000256" key="16">
    <source>
        <dbReference type="ARBA" id="ARBA00022777"/>
    </source>
</evidence>
<keyword evidence="11" id="KW-0808">Transferase</keyword>
<evidence type="ECO:0000256" key="6">
    <source>
        <dbReference type="ARBA" id="ARBA00012513"/>
    </source>
</evidence>
<comment type="function">
    <text evidence="26">The processed protein kinase Xa21 chain released by protein cleavage after X.oryzae pv. oryzae protein Ax21 detection translocates into the nucleus where it can bind and regulate WRKY62, a transcription factor. Confers resistance to the bacterial pathogen X.oryzae pv. oryzae (Xoo).</text>
</comment>
<dbReference type="GO" id="GO:0005789">
    <property type="term" value="C:endoplasmic reticulum membrane"/>
    <property type="evidence" value="ECO:0007669"/>
    <property type="project" value="UniProtKB-SubCell"/>
</dbReference>
<keyword evidence="7" id="KW-1003">Cell membrane</keyword>
<evidence type="ECO:0000256" key="2">
    <source>
        <dbReference type="ARBA" id="ARBA00001946"/>
    </source>
</evidence>
<dbReference type="InterPro" id="IPR001611">
    <property type="entry name" value="Leu-rich_rpt"/>
</dbReference>
<keyword evidence="9" id="KW-0597">Phosphoprotein</keyword>
<dbReference type="FunFam" id="1.10.510.10:FF:000358">
    <property type="entry name" value="Putative leucine-rich repeat receptor-like serine/threonine-protein kinase"/>
    <property type="match status" value="2"/>
</dbReference>
<evidence type="ECO:0000259" key="30">
    <source>
        <dbReference type="PROSITE" id="PS50011"/>
    </source>
</evidence>
<feature type="binding site" evidence="28">
    <location>
        <position position="552"/>
    </location>
    <ligand>
        <name>ATP</name>
        <dbReference type="ChEBI" id="CHEBI:30616"/>
    </ligand>
</feature>
<evidence type="ECO:0000256" key="1">
    <source>
        <dbReference type="ARBA" id="ARBA00001936"/>
    </source>
</evidence>
<feature type="domain" description="Protein kinase" evidence="30">
    <location>
        <begin position="1289"/>
        <end position="1593"/>
    </location>
</feature>
<dbReference type="FunFam" id="3.30.200.20:FF:000432">
    <property type="entry name" value="LRR receptor-like serine/threonine-protein kinase EFR"/>
    <property type="match status" value="2"/>
</dbReference>
<dbReference type="Gene3D" id="3.80.10.10">
    <property type="entry name" value="Ribonuclease Inhibitor"/>
    <property type="match status" value="4"/>
</dbReference>
<keyword evidence="17" id="KW-0256">Endoplasmic reticulum</keyword>
<dbReference type="InterPro" id="IPR017441">
    <property type="entry name" value="Protein_kinase_ATP_BS"/>
</dbReference>
<evidence type="ECO:0000313" key="32">
    <source>
        <dbReference type="Proteomes" id="UP000008021"/>
    </source>
</evidence>
<dbReference type="InterPro" id="IPR003591">
    <property type="entry name" value="Leu-rich_rpt_typical-subtyp"/>
</dbReference>
<evidence type="ECO:0000256" key="27">
    <source>
        <dbReference type="ARBA" id="ARBA00072040"/>
    </source>
</evidence>
<evidence type="ECO:0000256" key="26">
    <source>
        <dbReference type="ARBA" id="ARBA00056628"/>
    </source>
</evidence>
<sequence>MGTIPASLANITRLKYFACVNTSIEGNIPDEFSKLSALKFLHLGINKLTGSFPEAVLNISALTELSFAINDLHGEVPPDLGNSLPNLQAFELGGNHFHGKIPSSITNASNLYLIDVSNNNFSGGLASSIGKLTKLSWLNLEENKLHGRNNEDQEFLNSIANCTELQMFSISWNRLEGRLPNSFGNHSFQLQYVHMGQNQLSGQFPSGLTNLHNLVVIELSGNRFSGVLPDWLGALKSLQKLTVGDNNFTGLIPSSLFNLTNLVHLFLYSNKFSGQLPASFGNLEALERLGISNNNFDGTVPEDIFRIPTIQYIDLSFNNLEGLLPFYVGNAKHLIYLVLSSNNLSGEIPNTLGNSESLQIIKFDHNIFTGGIPTSLGKLLSLTLLNLSYNNLIGPIPDSLSNLKYLGQLDLSFNHLNGEVPTKGIFKNATAIQLGGNQGLCGGVLELHLPACSIAPLSSRKHVKSLTIKIVIPLAFLVSLFLVVLVLLLLRGKQKGHSISLPLSDTDFPKVSYNDLARATERFSMSNLIGKGRFSCVYQGKLFQCNDVVAVKVFSLETRGAQKSFIAECNALRNVRHRNLVPILTACSSIDSKGNDFKALVYKFMPGGDLHKLLYSNGGDGDAPHQNHITLAQRINIMVDVSDALEYLHHSNQGTIVHCDLKPSNILLDDYMVAHVGDFGLARFKFDSTTSSLSYSNSTSSLVIKGTIGYIAPECSDGGQVSTASDVYSFGVVLLEIFIRRRPTDDMFMDGLSIAKYTAINFPDRILEIVDPKLQQELIPCNISPSLGNLTFLKHLSLATNEFTGRIPESLGHLRRGFPEPIMNMSVLIRLSLETNRFSGKMPSGIGTSLPNLWRLFIGGNFFQGNLPSSLANASNLVDLDISQNNFVGVVPAFIGKLANLTWLNLEMNQLHARSKQDWDFMDSLTNCTQLQALSMAGNQLEGHLPNSVGNFSVQLQRLYLGQNQLSGSFPSGIENLPNLIVFGLDYNRFTGSVPPWLGGLITLQVLSLTNNNFTGYIPSSLSNLSHLVELYLQSNQLLGNIPSSFGKLQFLTRIDISDNSLNGSLPKEIFRIPTIAEVGFSFNNLSGELPTEVGYAKQLRSLHLSSNNLSGDIPNTLGNCENLQEVVLDQNNFGGSIPASLGKLISLKSLNLSHNILNGSIPVSLGDLELLEQIDLSFNHLSGQVPTKGIFKNSTATHMDGNLGLCGGAPELHLPECPIVPSNKSKHKLYVTLKVVIPLASTVTLAIVILVIFIWKGKRREKSISLSSSGREFPKVSYRDLARATNGFSTSNLIGRGRYSSVYQGQLFHDINAVAIKVFSLETRGAQKSFIAECNALRNVRHRNLVPILTACSSIDSSGNDFKALAYKFMPRGDLHKLLYSNPNDERSSGICYISLAQRLSIAVDLSDALAYLHHSHQGTIIHCDLKPSNILLDDNMIAHVGDFGLARFRIDSKTSFGNSNSTINGTIGYVAPECAIGGQVSTAADVYSFGVVLLEIFIRRRPTDDMFKDGLTIAKYTEINIPDKMLQIVDPQLVQELGLSQEDPVRVDETATHCLLSVLNIGLCCTKSSPSERISMQEVATKLHRIRESYLR</sequence>
<evidence type="ECO:0000256" key="12">
    <source>
        <dbReference type="ARBA" id="ARBA00022692"/>
    </source>
</evidence>